<proteinExistence type="predicted"/>
<dbReference type="Proteomes" id="UP000680866">
    <property type="component" value="Chromosome"/>
</dbReference>
<organism evidence="1 2">
    <name type="scientific">Polymorphospora rubra</name>
    <dbReference type="NCBI Taxonomy" id="338584"/>
    <lineage>
        <taxon>Bacteria</taxon>
        <taxon>Bacillati</taxon>
        <taxon>Actinomycetota</taxon>
        <taxon>Actinomycetes</taxon>
        <taxon>Micromonosporales</taxon>
        <taxon>Micromonosporaceae</taxon>
        <taxon>Polymorphospora</taxon>
    </lineage>
</organism>
<reference evidence="1" key="1">
    <citation type="submission" date="2020-08" db="EMBL/GenBank/DDBJ databases">
        <title>Whole genome shotgun sequence of Polymorphospora rubra NBRC 101157.</title>
        <authorList>
            <person name="Komaki H."/>
            <person name="Tamura T."/>
        </authorList>
    </citation>
    <scope>NUCLEOTIDE SEQUENCE</scope>
    <source>
        <strain evidence="1">NBRC 101157</strain>
    </source>
</reference>
<accession>A0A810MT12</accession>
<sequence length="109" mass="11562">MAPDGDIWLDPALAGRGGRDLAAAGRAITAQRDRLGADLAVRSAGRPWGRDDIGATFDRIYRTAETTVLRGWRGSGRHVEGLGDRVLRSVDAHVRTDAGAGRRVADAAT</sequence>
<dbReference type="AlphaFoldDB" id="A0A810MT12"/>
<name>A0A810MT12_9ACTN</name>
<dbReference type="RefSeq" id="WP_212822582.1">
    <property type="nucleotide sequence ID" value="NZ_AP023359.1"/>
</dbReference>
<gene>
    <name evidence="1" type="ORF">Prubr_13580</name>
</gene>
<protein>
    <submittedName>
        <fullName evidence="1">Uncharacterized protein</fullName>
    </submittedName>
</protein>
<evidence type="ECO:0000313" key="1">
    <source>
        <dbReference type="EMBL" id="BCJ64337.1"/>
    </source>
</evidence>
<dbReference type="EMBL" id="AP023359">
    <property type="protein sequence ID" value="BCJ64337.1"/>
    <property type="molecule type" value="Genomic_DNA"/>
</dbReference>
<dbReference type="KEGG" id="pry:Prubr_13580"/>
<evidence type="ECO:0000313" key="2">
    <source>
        <dbReference type="Proteomes" id="UP000680866"/>
    </source>
</evidence>
<keyword evidence="2" id="KW-1185">Reference proteome</keyword>